<sequence>MWHIVACGNMSQFPDGRLTGSADWTIRSKAMRRYDVNKYKYGKGAGNLAT</sequence>
<dbReference type="AlphaFoldDB" id="A0A1H8BTX0"/>
<evidence type="ECO:0000313" key="2">
    <source>
        <dbReference type="Proteomes" id="UP000183898"/>
    </source>
</evidence>
<dbReference type="Proteomes" id="UP000183898">
    <property type="component" value="Unassembled WGS sequence"/>
</dbReference>
<dbReference type="EMBL" id="FOCT01000001">
    <property type="protein sequence ID" value="SEM86315.1"/>
    <property type="molecule type" value="Genomic_DNA"/>
</dbReference>
<protein>
    <submittedName>
        <fullName evidence="1">Uncharacterized protein</fullName>
    </submittedName>
</protein>
<reference evidence="1 2" key="1">
    <citation type="submission" date="2016-10" db="EMBL/GenBank/DDBJ databases">
        <authorList>
            <person name="de Groot N.N."/>
        </authorList>
    </citation>
    <scope>NUCLEOTIDE SEQUENCE [LARGE SCALE GENOMIC DNA]</scope>
    <source>
        <strain evidence="1 2">Nl18</strain>
    </source>
</reference>
<proteinExistence type="predicted"/>
<gene>
    <name evidence="1" type="ORF">SAMN05216404_101350</name>
</gene>
<accession>A0A1H8BTX0</accession>
<organism evidence="1 2">
    <name type="scientific">Nitrosospira multiformis</name>
    <dbReference type="NCBI Taxonomy" id="1231"/>
    <lineage>
        <taxon>Bacteria</taxon>
        <taxon>Pseudomonadati</taxon>
        <taxon>Pseudomonadota</taxon>
        <taxon>Betaproteobacteria</taxon>
        <taxon>Nitrosomonadales</taxon>
        <taxon>Nitrosomonadaceae</taxon>
        <taxon>Nitrosospira</taxon>
    </lineage>
</organism>
<name>A0A1H8BTX0_9PROT</name>
<evidence type="ECO:0000313" key="1">
    <source>
        <dbReference type="EMBL" id="SEM86315.1"/>
    </source>
</evidence>